<accession>A0A9P4PWT5</accession>
<dbReference type="Proteomes" id="UP000799441">
    <property type="component" value="Unassembled WGS sequence"/>
</dbReference>
<gene>
    <name evidence="1" type="ORF">K431DRAFT_19320</name>
</gene>
<reference evidence="1" key="1">
    <citation type="journal article" date="2020" name="Stud. Mycol.">
        <title>101 Dothideomycetes genomes: a test case for predicting lifestyles and emergence of pathogens.</title>
        <authorList>
            <person name="Haridas S."/>
            <person name="Albert R."/>
            <person name="Binder M."/>
            <person name="Bloem J."/>
            <person name="Labutti K."/>
            <person name="Salamov A."/>
            <person name="Andreopoulos B."/>
            <person name="Baker S."/>
            <person name="Barry K."/>
            <person name="Bills G."/>
            <person name="Bluhm B."/>
            <person name="Cannon C."/>
            <person name="Castanera R."/>
            <person name="Culley D."/>
            <person name="Daum C."/>
            <person name="Ezra D."/>
            <person name="Gonzalez J."/>
            <person name="Henrissat B."/>
            <person name="Kuo A."/>
            <person name="Liang C."/>
            <person name="Lipzen A."/>
            <person name="Lutzoni F."/>
            <person name="Magnuson J."/>
            <person name="Mondo S."/>
            <person name="Nolan M."/>
            <person name="Ohm R."/>
            <person name="Pangilinan J."/>
            <person name="Park H.-J."/>
            <person name="Ramirez L."/>
            <person name="Alfaro M."/>
            <person name="Sun H."/>
            <person name="Tritt A."/>
            <person name="Yoshinaga Y."/>
            <person name="Zwiers L.-H."/>
            <person name="Turgeon B."/>
            <person name="Goodwin S."/>
            <person name="Spatafora J."/>
            <person name="Crous P."/>
            <person name="Grigoriev I."/>
        </authorList>
    </citation>
    <scope>NUCLEOTIDE SEQUENCE</scope>
    <source>
        <strain evidence="1">CBS 116435</strain>
    </source>
</reference>
<comment type="caution">
    <text evidence="1">The sequence shown here is derived from an EMBL/GenBank/DDBJ whole genome shotgun (WGS) entry which is preliminary data.</text>
</comment>
<proteinExistence type="predicted"/>
<protein>
    <submittedName>
        <fullName evidence="1">Uncharacterized protein</fullName>
    </submittedName>
</protein>
<keyword evidence="2" id="KW-1185">Reference proteome</keyword>
<organism evidence="1 2">
    <name type="scientific">Polychaeton citri CBS 116435</name>
    <dbReference type="NCBI Taxonomy" id="1314669"/>
    <lineage>
        <taxon>Eukaryota</taxon>
        <taxon>Fungi</taxon>
        <taxon>Dikarya</taxon>
        <taxon>Ascomycota</taxon>
        <taxon>Pezizomycotina</taxon>
        <taxon>Dothideomycetes</taxon>
        <taxon>Dothideomycetidae</taxon>
        <taxon>Capnodiales</taxon>
        <taxon>Capnodiaceae</taxon>
        <taxon>Polychaeton</taxon>
    </lineage>
</organism>
<evidence type="ECO:0000313" key="2">
    <source>
        <dbReference type="Proteomes" id="UP000799441"/>
    </source>
</evidence>
<evidence type="ECO:0000313" key="1">
    <source>
        <dbReference type="EMBL" id="KAF2716373.1"/>
    </source>
</evidence>
<sequence>MLNVRAARGAARGQGVPYHRPRWLIGLPGPCLSIYKYLPRWVIPSGAIRHPLVATWTTFMLSAFRCEVGGIRPWAHHGGESDSLACMWSRCHMEVVEE</sequence>
<name>A0A9P4PWT5_9PEZI</name>
<dbReference type="EMBL" id="MU003878">
    <property type="protein sequence ID" value="KAF2716373.1"/>
    <property type="molecule type" value="Genomic_DNA"/>
</dbReference>
<dbReference type="AlphaFoldDB" id="A0A9P4PWT5"/>